<dbReference type="Gene3D" id="3.90.870.10">
    <property type="entry name" value="DHBP synthase"/>
    <property type="match status" value="1"/>
</dbReference>
<dbReference type="GO" id="GO:0009231">
    <property type="term" value="P:riboflavin biosynthetic process"/>
    <property type="evidence" value="ECO:0007669"/>
    <property type="project" value="UniProtKB-KW"/>
</dbReference>
<keyword evidence="4" id="KW-0460">Magnesium</keyword>
<evidence type="ECO:0000256" key="1">
    <source>
        <dbReference type="ARBA" id="ARBA00005104"/>
    </source>
</evidence>
<keyword evidence="2" id="KW-0686">Riboflavin biosynthesis</keyword>
<evidence type="ECO:0000256" key="4">
    <source>
        <dbReference type="ARBA" id="ARBA00022842"/>
    </source>
</evidence>
<reference evidence="7" key="1">
    <citation type="submission" date="2013-11" db="EMBL/GenBank/DDBJ databases">
        <title>Comparative genomics of Ignicoccus.</title>
        <authorList>
            <person name="Podar M."/>
        </authorList>
    </citation>
    <scope>NUCLEOTIDE SEQUENCE</scope>
    <source>
        <strain evidence="7">DSM 13166</strain>
    </source>
</reference>
<dbReference type="AlphaFoldDB" id="A0A977K9R9"/>
<name>A0A977K9R9_9CREN</name>
<keyword evidence="5" id="KW-0464">Manganese</keyword>
<dbReference type="EMBL" id="CP006868">
    <property type="protein sequence ID" value="UXD21606.1"/>
    <property type="molecule type" value="Genomic_DNA"/>
</dbReference>
<dbReference type="NCBIfam" id="NF004437">
    <property type="entry name" value="PRK05773.1"/>
    <property type="match status" value="1"/>
</dbReference>
<keyword evidence="3" id="KW-0479">Metal-binding</keyword>
<comment type="pathway">
    <text evidence="1">Cofactor biosynthesis; riboflavin biosynthesis.</text>
</comment>
<dbReference type="PANTHER" id="PTHR21327:SF46">
    <property type="entry name" value="3,4-DIHYDROXY-2-BUTANONE 4-PHOSPHATE SYNTHASE"/>
    <property type="match status" value="1"/>
</dbReference>
<evidence type="ECO:0000256" key="5">
    <source>
        <dbReference type="ARBA" id="ARBA00023211"/>
    </source>
</evidence>
<keyword evidence="8" id="KW-1185">Reference proteome</keyword>
<sequence length="216" mass="24071">MKLSLRDHLVSGKPIMIFDSPSREGEVDLVFYAGAITKSSIYTLRTMAGGLICFATSLEIGNKLGLKLAYEYFREIGLGELVKKPSYGDYPAFSIWVNHKSVKTGISDEDRARTIKALYEVVLLAMKNEEEARGTFLDEFQAPGHVPILLAKRIEERRGHTELSVRLMERLGLPPTAVFAEMLDYGRSMSLEKAKEIASTLGIPLLSGDEILKLFL</sequence>
<dbReference type="SUPFAM" id="SSF55821">
    <property type="entry name" value="YrdC/RibB"/>
    <property type="match status" value="1"/>
</dbReference>
<evidence type="ECO:0000256" key="3">
    <source>
        <dbReference type="ARBA" id="ARBA00022723"/>
    </source>
</evidence>
<evidence type="ECO:0000313" key="7">
    <source>
        <dbReference type="EMBL" id="UXD21606.1"/>
    </source>
</evidence>
<dbReference type="PANTHER" id="PTHR21327">
    <property type="entry name" value="GTP CYCLOHYDROLASE II-RELATED"/>
    <property type="match status" value="1"/>
</dbReference>
<dbReference type="Proteomes" id="UP001063698">
    <property type="component" value="Chromosome"/>
</dbReference>
<evidence type="ECO:0000256" key="6">
    <source>
        <dbReference type="ARBA" id="ARBA00023239"/>
    </source>
</evidence>
<gene>
    <name evidence="7" type="ORF">IPA_05860</name>
</gene>
<dbReference type="GO" id="GO:0008686">
    <property type="term" value="F:3,4-dihydroxy-2-butanone-4-phosphate synthase activity"/>
    <property type="evidence" value="ECO:0007669"/>
    <property type="project" value="InterPro"/>
</dbReference>
<dbReference type="GO" id="GO:0005829">
    <property type="term" value="C:cytosol"/>
    <property type="evidence" value="ECO:0007669"/>
    <property type="project" value="TreeGrafter"/>
</dbReference>
<dbReference type="InterPro" id="IPR017945">
    <property type="entry name" value="DHBP_synth_RibB-like_a/b_dom"/>
</dbReference>
<protein>
    <submittedName>
        <fullName evidence="7">3,4-dihydroxy-2-butanone 4-phosphate synthase</fullName>
    </submittedName>
</protein>
<dbReference type="KEGG" id="ipc:IPA_05860"/>
<dbReference type="Pfam" id="PF00926">
    <property type="entry name" value="DHBP_synthase"/>
    <property type="match status" value="1"/>
</dbReference>
<accession>A0A977K9R9</accession>
<dbReference type="InterPro" id="IPR000422">
    <property type="entry name" value="DHBP_synthase_RibB"/>
</dbReference>
<proteinExistence type="predicted"/>
<evidence type="ECO:0000313" key="8">
    <source>
        <dbReference type="Proteomes" id="UP001063698"/>
    </source>
</evidence>
<organism evidence="7 8">
    <name type="scientific">Ignicoccus pacificus DSM 13166</name>
    <dbReference type="NCBI Taxonomy" id="940294"/>
    <lineage>
        <taxon>Archaea</taxon>
        <taxon>Thermoproteota</taxon>
        <taxon>Thermoprotei</taxon>
        <taxon>Desulfurococcales</taxon>
        <taxon>Desulfurococcaceae</taxon>
        <taxon>Ignicoccus</taxon>
    </lineage>
</organism>
<keyword evidence="6" id="KW-0456">Lyase</keyword>
<dbReference type="GO" id="GO:0046872">
    <property type="term" value="F:metal ion binding"/>
    <property type="evidence" value="ECO:0007669"/>
    <property type="project" value="UniProtKB-KW"/>
</dbReference>
<evidence type="ECO:0000256" key="2">
    <source>
        <dbReference type="ARBA" id="ARBA00022619"/>
    </source>
</evidence>